<sequence>MTKPYTVYGWTVSPYTQKVLAYLRYKGIEHKVIAPSILSFAGKISRKVGRPVMPVVRTPEGEWWQDSSEIIDKFENLFPERPVFPESSRQKISANLFELHGDEWLCMCALHYRWRIPENYNFALSEFSRNSWPWWPGLIGKAIGERLGKQMRSYLPKLGVEGDVIHGLERYTVNFLELLDQHLGHHNFLLGGKPCVGDFALFGPLWAHLYRDPGSTFLFDQHPHVRGWLERLLKPQPEFEGEYLSSDEVPVTLEPLLSGILGEQFEYCRSVIGAIDQYMNQHPDAGRVPRIVGEGEFSMGGAKGRRCLLAYVQWMAQRSLDAYQQVSDNEKESVSNWMVDLGGNNFIKTQVNHRMARKNYKEIMLQE</sequence>
<accession>A0ABT0PG82</accession>
<reference evidence="2 3" key="1">
    <citation type="submission" date="2022-05" db="EMBL/GenBank/DDBJ databases">
        <authorList>
            <person name="Park J.-S."/>
        </authorList>
    </citation>
    <scope>NUCLEOTIDE SEQUENCE [LARGE SCALE GENOMIC DNA]</scope>
    <source>
        <strain evidence="2 3">2012CJ34-2</strain>
    </source>
</reference>
<dbReference type="Pfam" id="PF13410">
    <property type="entry name" value="GST_C_2"/>
    <property type="match status" value="1"/>
</dbReference>
<dbReference type="Pfam" id="PF13417">
    <property type="entry name" value="GST_N_3"/>
    <property type="match status" value="1"/>
</dbReference>
<evidence type="ECO:0000313" key="3">
    <source>
        <dbReference type="Proteomes" id="UP001203338"/>
    </source>
</evidence>
<dbReference type="Proteomes" id="UP001203338">
    <property type="component" value="Unassembled WGS sequence"/>
</dbReference>
<dbReference type="EMBL" id="JAMFLX010000012">
    <property type="protein sequence ID" value="MCL6270377.1"/>
    <property type="molecule type" value="Genomic_DNA"/>
</dbReference>
<dbReference type="InterPro" id="IPR004045">
    <property type="entry name" value="Glutathione_S-Trfase_N"/>
</dbReference>
<dbReference type="RefSeq" id="WP_249699582.1">
    <property type="nucleotide sequence ID" value="NZ_JAMFLX010000012.1"/>
</dbReference>
<name>A0ABT0PG82_9GAMM</name>
<dbReference type="SUPFAM" id="SSF52833">
    <property type="entry name" value="Thioredoxin-like"/>
    <property type="match status" value="1"/>
</dbReference>
<evidence type="ECO:0000313" key="2">
    <source>
        <dbReference type="EMBL" id="MCL6270377.1"/>
    </source>
</evidence>
<gene>
    <name evidence="2" type="ORF">M3P05_10640</name>
</gene>
<dbReference type="InterPro" id="IPR036282">
    <property type="entry name" value="Glutathione-S-Trfase_C_sf"/>
</dbReference>
<dbReference type="InterPro" id="IPR036249">
    <property type="entry name" value="Thioredoxin-like_sf"/>
</dbReference>
<dbReference type="InterPro" id="IPR050931">
    <property type="entry name" value="Mito_Protein_Transport_Metaxin"/>
</dbReference>
<evidence type="ECO:0000259" key="1">
    <source>
        <dbReference type="Pfam" id="PF13417"/>
    </source>
</evidence>
<dbReference type="Gene3D" id="3.40.30.10">
    <property type="entry name" value="Glutaredoxin"/>
    <property type="match status" value="1"/>
</dbReference>
<dbReference type="PANTHER" id="PTHR12289:SF67">
    <property type="match status" value="1"/>
</dbReference>
<comment type="caution">
    <text evidence="2">The sequence shown here is derived from an EMBL/GenBank/DDBJ whole genome shotgun (WGS) entry which is preliminary data.</text>
</comment>
<dbReference type="CDD" id="cd00570">
    <property type="entry name" value="GST_N_family"/>
    <property type="match status" value="1"/>
</dbReference>
<feature type="domain" description="GST N-terminal" evidence="1">
    <location>
        <begin position="8"/>
        <end position="82"/>
    </location>
</feature>
<keyword evidence="3" id="KW-1185">Reference proteome</keyword>
<dbReference type="PANTHER" id="PTHR12289">
    <property type="entry name" value="METAXIN RELATED"/>
    <property type="match status" value="1"/>
</dbReference>
<protein>
    <submittedName>
        <fullName evidence="2">Glutathione S-transferase family protein</fullName>
    </submittedName>
</protein>
<dbReference type="Gene3D" id="1.20.1050.10">
    <property type="match status" value="1"/>
</dbReference>
<proteinExistence type="predicted"/>
<dbReference type="SUPFAM" id="SSF47616">
    <property type="entry name" value="GST C-terminal domain-like"/>
    <property type="match status" value="1"/>
</dbReference>
<organism evidence="2 3">
    <name type="scientific">Parendozoicomonas callyspongiae</name>
    <dbReference type="NCBI Taxonomy" id="2942213"/>
    <lineage>
        <taxon>Bacteria</taxon>
        <taxon>Pseudomonadati</taxon>
        <taxon>Pseudomonadota</taxon>
        <taxon>Gammaproteobacteria</taxon>
        <taxon>Oceanospirillales</taxon>
        <taxon>Endozoicomonadaceae</taxon>
        <taxon>Parendozoicomonas</taxon>
    </lineage>
</organism>